<evidence type="ECO:0000256" key="9">
    <source>
        <dbReference type="ARBA" id="ARBA00022777"/>
    </source>
</evidence>
<dbReference type="InterPro" id="IPR003758">
    <property type="entry name" value="LpxK"/>
</dbReference>
<protein>
    <recommendedName>
        <fullName evidence="4 13">Tetraacyldisaccharide 4'-kinase</fullName>
        <ecNumber evidence="3 13">2.7.1.130</ecNumber>
    </recommendedName>
    <alternativeName>
        <fullName evidence="12 13">Lipid A 4'-kinase</fullName>
    </alternativeName>
</protein>
<name>W9H6D7_9PROT</name>
<dbReference type="PANTHER" id="PTHR42724:SF1">
    <property type="entry name" value="TETRAACYLDISACCHARIDE 4'-KINASE, MITOCHONDRIAL-RELATED"/>
    <property type="match status" value="1"/>
</dbReference>
<reference evidence="14 15" key="1">
    <citation type="submission" date="2013-08" db="EMBL/GenBank/DDBJ databases">
        <title>The genome sequence of Skermanella stibiiresistens.</title>
        <authorList>
            <person name="Zhu W."/>
            <person name="Wang G."/>
        </authorList>
    </citation>
    <scope>NUCLEOTIDE SEQUENCE [LARGE SCALE GENOMIC DNA]</scope>
    <source>
        <strain evidence="14 15">SB22</strain>
    </source>
</reference>
<dbReference type="Pfam" id="PF02606">
    <property type="entry name" value="LpxK"/>
    <property type="match status" value="1"/>
</dbReference>
<comment type="caution">
    <text evidence="14">The sequence shown here is derived from an EMBL/GenBank/DDBJ whole genome shotgun (WGS) entry which is preliminary data.</text>
</comment>
<dbReference type="GO" id="GO:0009029">
    <property type="term" value="F:lipid-A 4'-kinase activity"/>
    <property type="evidence" value="ECO:0007669"/>
    <property type="project" value="UniProtKB-UniRule"/>
</dbReference>
<comment type="function">
    <text evidence="1 13">Transfers the gamma-phosphate of ATP to the 4'-position of a tetraacyldisaccharide 1-phosphate intermediate (termed DS-1-P) to form tetraacyldisaccharide 1,4'-bis-phosphate (lipid IVA).</text>
</comment>
<dbReference type="Proteomes" id="UP000019486">
    <property type="component" value="Unassembled WGS sequence"/>
</dbReference>
<dbReference type="GO" id="GO:0005524">
    <property type="term" value="F:ATP binding"/>
    <property type="evidence" value="ECO:0007669"/>
    <property type="project" value="UniProtKB-UniRule"/>
</dbReference>
<sequence>MRTPAYWYAPPGLAARLLRPAGGLFAAIGKVRQASITPEHPGVPVICVGNLVAGGAGKTPVALAIASALTDRSVHFLTRGYGGRETGPILVEGDRHDAAAVGDEALLLARARPTWVARDRVAGAKAAAAAGAEVIVMDDGFQNPRLAKDLSILVVDGGAGFGNGHVIPAGPLREPVADGLARADAVVVLGRDVSGVAEAVGAKVPVLHARLVPDPAVAGTLRGRRVVAFAGIGRPAKFFATVEEIGAQLVGRIAFADHHPYAPDEVMRLVEHAASLDAALVTTAKDAVRLPRDAREMVQTIPVTVAWDDPKALDRLLTLDVPMVHGH</sequence>
<comment type="similarity">
    <text evidence="13">Belongs to the LpxK family.</text>
</comment>
<dbReference type="GO" id="GO:0009245">
    <property type="term" value="P:lipid A biosynthetic process"/>
    <property type="evidence" value="ECO:0007669"/>
    <property type="project" value="UniProtKB-UniRule"/>
</dbReference>
<evidence type="ECO:0000256" key="5">
    <source>
        <dbReference type="ARBA" id="ARBA00022516"/>
    </source>
</evidence>
<keyword evidence="9 13" id="KW-0418">Kinase</keyword>
<feature type="binding site" evidence="13">
    <location>
        <begin position="52"/>
        <end position="59"/>
    </location>
    <ligand>
        <name>ATP</name>
        <dbReference type="ChEBI" id="CHEBI:30616"/>
    </ligand>
</feature>
<dbReference type="GO" id="GO:0005886">
    <property type="term" value="C:plasma membrane"/>
    <property type="evidence" value="ECO:0007669"/>
    <property type="project" value="TreeGrafter"/>
</dbReference>
<dbReference type="SUPFAM" id="SSF52540">
    <property type="entry name" value="P-loop containing nucleoside triphosphate hydrolases"/>
    <property type="match status" value="1"/>
</dbReference>
<comment type="pathway">
    <text evidence="2 13">Glycolipid biosynthesis; lipid IV(A) biosynthesis; lipid IV(A) from (3R)-3-hydroxytetradecanoyl-[acyl-carrier-protein] and UDP-N-acetyl-alpha-D-glucosamine: step 6/6.</text>
</comment>
<keyword evidence="6 13" id="KW-0441">Lipid A biosynthesis</keyword>
<dbReference type="NCBIfam" id="TIGR00682">
    <property type="entry name" value="lpxK"/>
    <property type="match status" value="1"/>
</dbReference>
<dbReference type="PANTHER" id="PTHR42724">
    <property type="entry name" value="TETRAACYLDISACCHARIDE 4'-KINASE"/>
    <property type="match status" value="1"/>
</dbReference>
<dbReference type="InterPro" id="IPR027417">
    <property type="entry name" value="P-loop_NTPase"/>
</dbReference>
<evidence type="ECO:0000256" key="7">
    <source>
        <dbReference type="ARBA" id="ARBA00022679"/>
    </source>
</evidence>
<dbReference type="HAMAP" id="MF_00409">
    <property type="entry name" value="LpxK"/>
    <property type="match status" value="1"/>
</dbReference>
<evidence type="ECO:0000256" key="1">
    <source>
        <dbReference type="ARBA" id="ARBA00002274"/>
    </source>
</evidence>
<dbReference type="EC" id="2.7.1.130" evidence="3 13"/>
<evidence type="ECO:0000256" key="8">
    <source>
        <dbReference type="ARBA" id="ARBA00022741"/>
    </source>
</evidence>
<evidence type="ECO:0000256" key="10">
    <source>
        <dbReference type="ARBA" id="ARBA00022840"/>
    </source>
</evidence>
<organism evidence="14 15">
    <name type="scientific">Skermanella stibiiresistens SB22</name>
    <dbReference type="NCBI Taxonomy" id="1385369"/>
    <lineage>
        <taxon>Bacteria</taxon>
        <taxon>Pseudomonadati</taxon>
        <taxon>Pseudomonadota</taxon>
        <taxon>Alphaproteobacteria</taxon>
        <taxon>Rhodospirillales</taxon>
        <taxon>Azospirillaceae</taxon>
        <taxon>Skermanella</taxon>
    </lineage>
</organism>
<evidence type="ECO:0000256" key="6">
    <source>
        <dbReference type="ARBA" id="ARBA00022556"/>
    </source>
</evidence>
<keyword evidence="11 13" id="KW-0443">Lipid metabolism</keyword>
<evidence type="ECO:0000256" key="4">
    <source>
        <dbReference type="ARBA" id="ARBA00016436"/>
    </source>
</evidence>
<proteinExistence type="inferred from homology"/>
<evidence type="ECO:0000256" key="13">
    <source>
        <dbReference type="HAMAP-Rule" id="MF_00409"/>
    </source>
</evidence>
<dbReference type="PATRIC" id="fig|1385369.3.peg.2753"/>
<evidence type="ECO:0000313" key="14">
    <source>
        <dbReference type="EMBL" id="EWY40356.1"/>
    </source>
</evidence>
<gene>
    <name evidence="13" type="primary">lpxK</name>
    <name evidence="14" type="ORF">N825_37245</name>
</gene>
<keyword evidence="5 13" id="KW-0444">Lipid biosynthesis</keyword>
<dbReference type="UniPathway" id="UPA00359">
    <property type="reaction ID" value="UER00482"/>
</dbReference>
<keyword evidence="15" id="KW-1185">Reference proteome</keyword>
<evidence type="ECO:0000256" key="2">
    <source>
        <dbReference type="ARBA" id="ARBA00004870"/>
    </source>
</evidence>
<keyword evidence="7 13" id="KW-0808">Transferase</keyword>
<dbReference type="GO" id="GO:0009244">
    <property type="term" value="P:lipopolysaccharide core region biosynthetic process"/>
    <property type="evidence" value="ECO:0007669"/>
    <property type="project" value="TreeGrafter"/>
</dbReference>
<keyword evidence="8 13" id="KW-0547">Nucleotide-binding</keyword>
<dbReference type="AlphaFoldDB" id="W9H6D7"/>
<dbReference type="RefSeq" id="WP_037452533.1">
    <property type="nucleotide sequence ID" value="NZ_AVFL01000008.1"/>
</dbReference>
<evidence type="ECO:0000256" key="12">
    <source>
        <dbReference type="ARBA" id="ARBA00029757"/>
    </source>
</evidence>
<comment type="catalytic activity">
    <reaction evidence="13">
        <text>a lipid A disaccharide + ATP = a lipid IVA + ADP + H(+)</text>
        <dbReference type="Rhea" id="RHEA:67840"/>
        <dbReference type="ChEBI" id="CHEBI:15378"/>
        <dbReference type="ChEBI" id="CHEBI:30616"/>
        <dbReference type="ChEBI" id="CHEBI:176343"/>
        <dbReference type="ChEBI" id="CHEBI:176425"/>
        <dbReference type="ChEBI" id="CHEBI:456216"/>
        <dbReference type="EC" id="2.7.1.130"/>
    </reaction>
</comment>
<evidence type="ECO:0000313" key="15">
    <source>
        <dbReference type="Proteomes" id="UP000019486"/>
    </source>
</evidence>
<dbReference type="STRING" id="1385369.N825_37245"/>
<accession>W9H6D7</accession>
<evidence type="ECO:0000256" key="11">
    <source>
        <dbReference type="ARBA" id="ARBA00023098"/>
    </source>
</evidence>
<keyword evidence="10 13" id="KW-0067">ATP-binding</keyword>
<dbReference type="EMBL" id="AVFL01000008">
    <property type="protein sequence ID" value="EWY40356.1"/>
    <property type="molecule type" value="Genomic_DNA"/>
</dbReference>
<evidence type="ECO:0000256" key="3">
    <source>
        <dbReference type="ARBA" id="ARBA00012071"/>
    </source>
</evidence>